<proteinExistence type="predicted"/>
<name>A0ACD3B1C0_9AGAR</name>
<reference evidence="1 2" key="1">
    <citation type="journal article" date="2019" name="Nat. Ecol. Evol.">
        <title>Megaphylogeny resolves global patterns of mushroom evolution.</title>
        <authorList>
            <person name="Varga T."/>
            <person name="Krizsan K."/>
            <person name="Foldi C."/>
            <person name="Dima B."/>
            <person name="Sanchez-Garcia M."/>
            <person name="Sanchez-Ramirez S."/>
            <person name="Szollosi G.J."/>
            <person name="Szarkandi J.G."/>
            <person name="Papp V."/>
            <person name="Albert L."/>
            <person name="Andreopoulos W."/>
            <person name="Angelini C."/>
            <person name="Antonin V."/>
            <person name="Barry K.W."/>
            <person name="Bougher N.L."/>
            <person name="Buchanan P."/>
            <person name="Buyck B."/>
            <person name="Bense V."/>
            <person name="Catcheside P."/>
            <person name="Chovatia M."/>
            <person name="Cooper J."/>
            <person name="Damon W."/>
            <person name="Desjardin D."/>
            <person name="Finy P."/>
            <person name="Geml J."/>
            <person name="Haridas S."/>
            <person name="Hughes K."/>
            <person name="Justo A."/>
            <person name="Karasinski D."/>
            <person name="Kautmanova I."/>
            <person name="Kiss B."/>
            <person name="Kocsube S."/>
            <person name="Kotiranta H."/>
            <person name="LaButti K.M."/>
            <person name="Lechner B.E."/>
            <person name="Liimatainen K."/>
            <person name="Lipzen A."/>
            <person name="Lukacs Z."/>
            <person name="Mihaltcheva S."/>
            <person name="Morgado L.N."/>
            <person name="Niskanen T."/>
            <person name="Noordeloos M.E."/>
            <person name="Ohm R.A."/>
            <person name="Ortiz-Santana B."/>
            <person name="Ovrebo C."/>
            <person name="Racz N."/>
            <person name="Riley R."/>
            <person name="Savchenko A."/>
            <person name="Shiryaev A."/>
            <person name="Soop K."/>
            <person name="Spirin V."/>
            <person name="Szebenyi C."/>
            <person name="Tomsovsky M."/>
            <person name="Tulloss R.E."/>
            <person name="Uehling J."/>
            <person name="Grigoriev I.V."/>
            <person name="Vagvolgyi C."/>
            <person name="Papp T."/>
            <person name="Martin F.M."/>
            <person name="Miettinen O."/>
            <person name="Hibbett D.S."/>
            <person name="Nagy L.G."/>
        </authorList>
    </citation>
    <scope>NUCLEOTIDE SEQUENCE [LARGE SCALE GENOMIC DNA]</scope>
    <source>
        <strain evidence="1 2">NL-1719</strain>
    </source>
</reference>
<keyword evidence="2" id="KW-1185">Reference proteome</keyword>
<evidence type="ECO:0000313" key="2">
    <source>
        <dbReference type="Proteomes" id="UP000308600"/>
    </source>
</evidence>
<dbReference type="Proteomes" id="UP000308600">
    <property type="component" value="Unassembled WGS sequence"/>
</dbReference>
<dbReference type="EMBL" id="ML208295">
    <property type="protein sequence ID" value="TFK71672.1"/>
    <property type="molecule type" value="Genomic_DNA"/>
</dbReference>
<sequence>MEVLENRISSFSKPKRIKGSKKLLKWPHDDDFKAAPQGLAEAGFYYNPSLEDKDNVTCFMCNKDLSDWEAEDDPFDVHWEKCGQKCSWALVRCGLRNDMDRNDSYTFPDKTRIPTAKLMEKARLDTFDVGDGWLHDQDKNHGASSKKMAQAGFIFTPQHAGDDLVTCVYCTVSLGGWDRDDDPLEEHRKREKKTGKACPFVALLASPQASSAVENKKPPSRSSTKPPSRTSANPLTKSKSTRTLGHTRSASSHIDTFEPTKIHDGNTNHDGDDSDYFSTTSAGTSTAAVKKGAKTPRKPRGTSGAKTPGPRSQAKARSRSRGEDLGDVEEDLEEDGVEFESTITAAPKPKRKTKGRANAVVEEEEGPPAPVAKKHTRTRSKSVKRKPEAEVELEEEQPKASASKKPARTRSKSVSRKAPQEIPEDEDEEEPPKPKARGKGRPKAVEKIEETEEPKVQRGRRPTTHKKDPQYEETPADAGIVTQLDSPTEEDRSPDPMQIIEDEISSVAAAKPPRKKKLVSSPQTDEGVLPLDQPAQKPQNHMRDRLEDNQTSVAKKVPAKQPKASQDVSADRKMQNAGQDAAPVPPDVVQVSDDEMNIAGDVSMQDISDEPRAKSPSPVRRPSPNPLAQKSATTKRGPPQKKPVVEILRPSTKQNTVREEVTREPDVSMHIVEPQPQATQLEEMPVTPPRNPALNLPSLPQPQESLIQETQQQETADYPRPPLSLLPFTPIQSLTTAELDMTVEQWIRYQMGVEFDKFKRDGERELERFKQRAEEVRRMIEEL</sequence>
<accession>A0ACD3B1C0</accession>
<organism evidence="1 2">
    <name type="scientific">Pluteus cervinus</name>
    <dbReference type="NCBI Taxonomy" id="181527"/>
    <lineage>
        <taxon>Eukaryota</taxon>
        <taxon>Fungi</taxon>
        <taxon>Dikarya</taxon>
        <taxon>Basidiomycota</taxon>
        <taxon>Agaricomycotina</taxon>
        <taxon>Agaricomycetes</taxon>
        <taxon>Agaricomycetidae</taxon>
        <taxon>Agaricales</taxon>
        <taxon>Pluteineae</taxon>
        <taxon>Pluteaceae</taxon>
        <taxon>Pluteus</taxon>
    </lineage>
</organism>
<gene>
    <name evidence="1" type="ORF">BDN72DRAFT_428357</name>
</gene>
<protein>
    <submittedName>
        <fullName evidence="1">Uncharacterized protein</fullName>
    </submittedName>
</protein>
<evidence type="ECO:0000313" key="1">
    <source>
        <dbReference type="EMBL" id="TFK71672.1"/>
    </source>
</evidence>